<dbReference type="InterPro" id="IPR051786">
    <property type="entry name" value="ASN_synthetase/amidase"/>
</dbReference>
<dbReference type="SUPFAM" id="SSF56235">
    <property type="entry name" value="N-terminal nucleophile aminohydrolases (Ntn hydrolases)"/>
    <property type="match status" value="1"/>
</dbReference>
<dbReference type="PROSITE" id="PS51278">
    <property type="entry name" value="GATASE_TYPE_2"/>
    <property type="match status" value="1"/>
</dbReference>
<comment type="caution">
    <text evidence="2">The sequence shown here is derived from an EMBL/GenBank/DDBJ whole genome shotgun (WGS) entry which is preliminary data.</text>
</comment>
<dbReference type="AlphaFoldDB" id="X0XNT5"/>
<dbReference type="Gene3D" id="3.40.50.620">
    <property type="entry name" value="HUPs"/>
    <property type="match status" value="1"/>
</dbReference>
<dbReference type="CDD" id="cd00712">
    <property type="entry name" value="AsnB"/>
    <property type="match status" value="1"/>
</dbReference>
<dbReference type="Gene3D" id="3.60.20.10">
    <property type="entry name" value="Glutamine Phosphoribosylpyrophosphate, subunit 1, domain 1"/>
    <property type="match status" value="1"/>
</dbReference>
<feature type="non-terminal residue" evidence="2">
    <location>
        <position position="1"/>
    </location>
</feature>
<gene>
    <name evidence="2" type="ORF">S01H1_81739</name>
</gene>
<dbReference type="GO" id="GO:0006529">
    <property type="term" value="P:asparagine biosynthetic process"/>
    <property type="evidence" value="ECO:0007669"/>
    <property type="project" value="InterPro"/>
</dbReference>
<dbReference type="PANTHER" id="PTHR43284:SF1">
    <property type="entry name" value="ASPARAGINE SYNTHETASE"/>
    <property type="match status" value="1"/>
</dbReference>
<dbReference type="Pfam" id="PF13537">
    <property type="entry name" value="GATase_7"/>
    <property type="match status" value="1"/>
</dbReference>
<dbReference type="InterPro" id="IPR014729">
    <property type="entry name" value="Rossmann-like_a/b/a_fold"/>
</dbReference>
<dbReference type="SUPFAM" id="SSF52402">
    <property type="entry name" value="Adenine nucleotide alpha hydrolases-like"/>
    <property type="match status" value="1"/>
</dbReference>
<accession>X0XNT5</accession>
<dbReference type="GO" id="GO:0004066">
    <property type="term" value="F:asparagine synthase (glutamine-hydrolyzing) activity"/>
    <property type="evidence" value="ECO:0007669"/>
    <property type="project" value="InterPro"/>
</dbReference>
<sequence>PIHNEDKSLWIVHNGEIYNFKELRQTLIKKGHKFYTHTDTEVIVHAYEEYGVDCIEHFNGMFAIVIWDQKKKQLLLVRDRLGIKPLYYYLDNNFFAFSSEIRPLLKIRQIPKQIDFESLDMYLTLRYVPGSKTMFQSIYSFPPATLGIFNYGQLRLERYWQVDFSQKLKLKDKDVIEQFSCLLEDSVKLRMISDVPIGAYLSGGL</sequence>
<dbReference type="InterPro" id="IPR029055">
    <property type="entry name" value="Ntn_hydrolases_N"/>
</dbReference>
<dbReference type="EMBL" id="BARS01055351">
    <property type="protein sequence ID" value="GAG44839.1"/>
    <property type="molecule type" value="Genomic_DNA"/>
</dbReference>
<dbReference type="InterPro" id="IPR033738">
    <property type="entry name" value="AsnB_N"/>
</dbReference>
<organism evidence="2">
    <name type="scientific">marine sediment metagenome</name>
    <dbReference type="NCBI Taxonomy" id="412755"/>
    <lineage>
        <taxon>unclassified sequences</taxon>
        <taxon>metagenomes</taxon>
        <taxon>ecological metagenomes</taxon>
    </lineage>
</organism>
<feature type="domain" description="Glutamine amidotransferase type-2" evidence="1">
    <location>
        <begin position="1"/>
        <end position="152"/>
    </location>
</feature>
<evidence type="ECO:0000313" key="2">
    <source>
        <dbReference type="EMBL" id="GAG44839.1"/>
    </source>
</evidence>
<protein>
    <recommendedName>
        <fullName evidence="1">Glutamine amidotransferase type-2 domain-containing protein</fullName>
    </recommendedName>
</protein>
<dbReference type="GO" id="GO:0005829">
    <property type="term" value="C:cytosol"/>
    <property type="evidence" value="ECO:0007669"/>
    <property type="project" value="TreeGrafter"/>
</dbReference>
<proteinExistence type="predicted"/>
<name>X0XNT5_9ZZZZ</name>
<dbReference type="PANTHER" id="PTHR43284">
    <property type="entry name" value="ASPARAGINE SYNTHETASE (GLUTAMINE-HYDROLYZING)"/>
    <property type="match status" value="1"/>
</dbReference>
<dbReference type="InterPro" id="IPR017932">
    <property type="entry name" value="GATase_2_dom"/>
</dbReference>
<dbReference type="Pfam" id="PF00733">
    <property type="entry name" value="Asn_synthase"/>
    <property type="match status" value="1"/>
</dbReference>
<dbReference type="InterPro" id="IPR001962">
    <property type="entry name" value="Asn_synthase"/>
</dbReference>
<evidence type="ECO:0000259" key="1">
    <source>
        <dbReference type="PROSITE" id="PS51278"/>
    </source>
</evidence>
<reference evidence="2" key="1">
    <citation type="journal article" date="2014" name="Front. Microbiol.">
        <title>High frequency of phylogenetically diverse reductive dehalogenase-homologous genes in deep subseafloor sedimentary metagenomes.</title>
        <authorList>
            <person name="Kawai M."/>
            <person name="Futagami T."/>
            <person name="Toyoda A."/>
            <person name="Takaki Y."/>
            <person name="Nishi S."/>
            <person name="Hori S."/>
            <person name="Arai W."/>
            <person name="Tsubouchi T."/>
            <person name="Morono Y."/>
            <person name="Uchiyama I."/>
            <person name="Ito T."/>
            <person name="Fujiyama A."/>
            <person name="Inagaki F."/>
            <person name="Takami H."/>
        </authorList>
    </citation>
    <scope>NUCLEOTIDE SEQUENCE</scope>
    <source>
        <strain evidence="2">Expedition CK06-06</strain>
    </source>
</reference>
<feature type="non-terminal residue" evidence="2">
    <location>
        <position position="205"/>
    </location>
</feature>